<dbReference type="Proteomes" id="UP001565474">
    <property type="component" value="Unassembled WGS sequence"/>
</dbReference>
<dbReference type="InterPro" id="IPR007712">
    <property type="entry name" value="RelE/ParE_toxin"/>
</dbReference>
<evidence type="ECO:0000256" key="1">
    <source>
        <dbReference type="ARBA" id="ARBA00022649"/>
    </source>
</evidence>
<sequence>MKVIWSRVALDDLEDIATYYASNASPAIADAIGRRFADVIERVRRAPSHRHGSHNVPKSAW</sequence>
<evidence type="ECO:0000313" key="2">
    <source>
        <dbReference type="EMBL" id="MEY9472607.1"/>
    </source>
</evidence>
<proteinExistence type="predicted"/>
<reference evidence="2 3" key="1">
    <citation type="submission" date="2024-07" db="EMBL/GenBank/DDBJ databases">
        <title>Genomic Encyclopedia of Type Strains, Phase V (KMG-V): Genome sequencing to study the core and pangenomes of soil and plant-associated prokaryotes.</title>
        <authorList>
            <person name="Whitman W."/>
        </authorList>
    </citation>
    <scope>NUCLEOTIDE SEQUENCE [LARGE SCALE GENOMIC DNA]</scope>
    <source>
        <strain evidence="2 3">USDA 222</strain>
    </source>
</reference>
<keyword evidence="1" id="KW-1277">Toxin-antitoxin system</keyword>
<evidence type="ECO:0000313" key="3">
    <source>
        <dbReference type="Proteomes" id="UP001565474"/>
    </source>
</evidence>
<gene>
    <name evidence="2" type="ORF">ABH992_005006</name>
</gene>
<dbReference type="InterPro" id="IPR035093">
    <property type="entry name" value="RelE/ParE_toxin_dom_sf"/>
</dbReference>
<comment type="caution">
    <text evidence="2">The sequence shown here is derived from an EMBL/GenBank/DDBJ whole genome shotgun (WGS) entry which is preliminary data.</text>
</comment>
<dbReference type="Gene3D" id="3.30.2310.20">
    <property type="entry name" value="RelE-like"/>
    <property type="match status" value="1"/>
</dbReference>
<name>A0ABV4GKY2_9BRAD</name>
<dbReference type="RefSeq" id="WP_244431315.1">
    <property type="nucleotide sequence ID" value="NZ_JBGBYD010000002.1"/>
</dbReference>
<accession>A0ABV4GKY2</accession>
<protein>
    <submittedName>
        <fullName evidence="2">Plasmid stabilization system protein ParE</fullName>
    </submittedName>
</protein>
<dbReference type="EMBL" id="JBGBZN010000002">
    <property type="protein sequence ID" value="MEY9472607.1"/>
    <property type="molecule type" value="Genomic_DNA"/>
</dbReference>
<organism evidence="2 3">
    <name type="scientific">Bradyrhizobium yuanmingense</name>
    <dbReference type="NCBI Taxonomy" id="108015"/>
    <lineage>
        <taxon>Bacteria</taxon>
        <taxon>Pseudomonadati</taxon>
        <taxon>Pseudomonadota</taxon>
        <taxon>Alphaproteobacteria</taxon>
        <taxon>Hyphomicrobiales</taxon>
        <taxon>Nitrobacteraceae</taxon>
        <taxon>Bradyrhizobium</taxon>
    </lineage>
</organism>
<keyword evidence="3" id="KW-1185">Reference proteome</keyword>
<dbReference type="Pfam" id="PF05016">
    <property type="entry name" value="ParE_toxin"/>
    <property type="match status" value="1"/>
</dbReference>